<reference evidence="1" key="1">
    <citation type="submission" date="2021-07" db="EMBL/GenBank/DDBJ databases">
        <authorList>
            <person name="Durling M."/>
        </authorList>
    </citation>
    <scope>NUCLEOTIDE SEQUENCE</scope>
</reference>
<accession>A0A9N9Q4D4</accession>
<dbReference type="Proteomes" id="UP000701801">
    <property type="component" value="Unassembled WGS sequence"/>
</dbReference>
<evidence type="ECO:0000313" key="2">
    <source>
        <dbReference type="Proteomes" id="UP000701801"/>
    </source>
</evidence>
<comment type="caution">
    <text evidence="1">The sequence shown here is derived from an EMBL/GenBank/DDBJ whole genome shotgun (WGS) entry which is preliminary data.</text>
</comment>
<evidence type="ECO:0000313" key="1">
    <source>
        <dbReference type="EMBL" id="CAG8973111.1"/>
    </source>
</evidence>
<organism evidence="1 2">
    <name type="scientific">Hymenoscyphus albidus</name>
    <dbReference type="NCBI Taxonomy" id="595503"/>
    <lineage>
        <taxon>Eukaryota</taxon>
        <taxon>Fungi</taxon>
        <taxon>Dikarya</taxon>
        <taxon>Ascomycota</taxon>
        <taxon>Pezizomycotina</taxon>
        <taxon>Leotiomycetes</taxon>
        <taxon>Helotiales</taxon>
        <taxon>Helotiaceae</taxon>
        <taxon>Hymenoscyphus</taxon>
    </lineage>
</organism>
<sequence length="100" mass="11579">MESIDQVPNDSVDSEMYKWFQMDVKELDLRGRRSYNRKDYLCVEKAMARMVQDCILGMQRRIGKHWGDSVRAEARVVEATGVALKAKKKLDELKARVACL</sequence>
<gene>
    <name evidence="1" type="ORF">HYALB_00007588</name>
</gene>
<protein>
    <submittedName>
        <fullName evidence="1">Uncharacterized protein</fullName>
    </submittedName>
</protein>
<keyword evidence="2" id="KW-1185">Reference proteome</keyword>
<proteinExistence type="predicted"/>
<dbReference type="AlphaFoldDB" id="A0A9N9Q4D4"/>
<dbReference type="EMBL" id="CAJVRM010000063">
    <property type="protein sequence ID" value="CAG8973111.1"/>
    <property type="molecule type" value="Genomic_DNA"/>
</dbReference>
<name>A0A9N9Q4D4_9HELO</name>